<proteinExistence type="predicted"/>
<sequence>MYRSKGGLSDLCYRYDTLCDGYEDQGHWIEPLEALLAINRQLLPSMTPFSAAAPPLASAPPPAAMTTVAPTAPGSTTAFSLVWTAGSTSTTLYTFWLGTEASSSLSPFT</sequence>
<gene>
    <name evidence="1" type="ORF">E2562_011379</name>
</gene>
<dbReference type="EMBL" id="SPHZ02000004">
    <property type="protein sequence ID" value="KAF0921629.1"/>
    <property type="molecule type" value="Genomic_DNA"/>
</dbReference>
<keyword evidence="2" id="KW-1185">Reference proteome</keyword>
<dbReference type="AlphaFoldDB" id="A0A6G1EA53"/>
<evidence type="ECO:0000313" key="2">
    <source>
        <dbReference type="Proteomes" id="UP000479710"/>
    </source>
</evidence>
<protein>
    <submittedName>
        <fullName evidence="1">Uncharacterized protein</fullName>
    </submittedName>
</protein>
<evidence type="ECO:0000313" key="1">
    <source>
        <dbReference type="EMBL" id="KAF0921629.1"/>
    </source>
</evidence>
<accession>A0A6G1EA53</accession>
<organism evidence="1 2">
    <name type="scientific">Oryza meyeriana var. granulata</name>
    <dbReference type="NCBI Taxonomy" id="110450"/>
    <lineage>
        <taxon>Eukaryota</taxon>
        <taxon>Viridiplantae</taxon>
        <taxon>Streptophyta</taxon>
        <taxon>Embryophyta</taxon>
        <taxon>Tracheophyta</taxon>
        <taxon>Spermatophyta</taxon>
        <taxon>Magnoliopsida</taxon>
        <taxon>Liliopsida</taxon>
        <taxon>Poales</taxon>
        <taxon>Poaceae</taxon>
        <taxon>BOP clade</taxon>
        <taxon>Oryzoideae</taxon>
        <taxon>Oryzeae</taxon>
        <taxon>Oryzinae</taxon>
        <taxon>Oryza</taxon>
        <taxon>Oryza meyeriana</taxon>
    </lineage>
</organism>
<reference evidence="1 2" key="1">
    <citation type="submission" date="2019-11" db="EMBL/GenBank/DDBJ databases">
        <title>Whole genome sequence of Oryza granulata.</title>
        <authorList>
            <person name="Li W."/>
        </authorList>
    </citation>
    <scope>NUCLEOTIDE SEQUENCE [LARGE SCALE GENOMIC DNA]</scope>
    <source>
        <strain evidence="2">cv. Menghai</strain>
        <tissue evidence="1">Leaf</tissue>
    </source>
</reference>
<name>A0A6G1EA53_9ORYZ</name>
<comment type="caution">
    <text evidence="1">The sequence shown here is derived from an EMBL/GenBank/DDBJ whole genome shotgun (WGS) entry which is preliminary data.</text>
</comment>
<dbReference type="Proteomes" id="UP000479710">
    <property type="component" value="Unassembled WGS sequence"/>
</dbReference>